<keyword evidence="3" id="KW-1185">Reference proteome</keyword>
<dbReference type="InterPro" id="IPR044922">
    <property type="entry name" value="DUF2063_N_sf"/>
</dbReference>
<name>A0ABW9ZMK7_9HYPH</name>
<proteinExistence type="predicted"/>
<dbReference type="InterPro" id="IPR018640">
    <property type="entry name" value="DUF2063"/>
</dbReference>
<dbReference type="Proteomes" id="UP000541347">
    <property type="component" value="Unassembled WGS sequence"/>
</dbReference>
<feature type="domain" description="Putative DNA-binding" evidence="1">
    <location>
        <begin position="12"/>
        <end position="101"/>
    </location>
</feature>
<evidence type="ECO:0000313" key="2">
    <source>
        <dbReference type="EMBL" id="NBN65308.1"/>
    </source>
</evidence>
<evidence type="ECO:0000259" key="1">
    <source>
        <dbReference type="Pfam" id="PF09836"/>
    </source>
</evidence>
<comment type="caution">
    <text evidence="2">The sequence shown here is derived from an EMBL/GenBank/DDBJ whole genome shotgun (WGS) entry which is preliminary data.</text>
</comment>
<dbReference type="Gene3D" id="1.10.150.690">
    <property type="entry name" value="DUF2063"/>
    <property type="match status" value="1"/>
</dbReference>
<dbReference type="Pfam" id="PF09836">
    <property type="entry name" value="DUF2063"/>
    <property type="match status" value="1"/>
</dbReference>
<accession>A0ABW9ZMK7</accession>
<sequence length="260" mass="27593">MAERLPFGPGRDAFAAALLSPDLPVPEGVTGPGGRPAGRRFGVYRNNVVVSLTESLKATYPAVARLVGEDYFSALARLFIGAHPPVSPILSRYGQEFSRFVADFSPLAAYPYLADVASFEWAWLQSYHAADAVPLDPAELAAISPEVLADIRFLPHPAARLLASAFPVFELVVANRFEPDRPLSIDLSESQTVLFSRPDIDVMFRVLPRGTAVVAEALLAGQPLGQAAEMGLAAEPGLALPQALSVLLAAGIFTGVADTV</sequence>
<evidence type="ECO:0000313" key="3">
    <source>
        <dbReference type="Proteomes" id="UP000541347"/>
    </source>
</evidence>
<dbReference type="EMBL" id="JAABLP010000004">
    <property type="protein sequence ID" value="NBN65308.1"/>
    <property type="molecule type" value="Genomic_DNA"/>
</dbReference>
<gene>
    <name evidence="2" type="ORF">GWI71_16575</name>
</gene>
<protein>
    <submittedName>
        <fullName evidence="2">DUF2063 domain-containing protein</fullName>
    </submittedName>
</protein>
<organism evidence="2 3">
    <name type="scientific">Pannonibacter tanglangensis</name>
    <dbReference type="NCBI Taxonomy" id="2750084"/>
    <lineage>
        <taxon>Bacteria</taxon>
        <taxon>Pseudomonadati</taxon>
        <taxon>Pseudomonadota</taxon>
        <taxon>Alphaproteobacteria</taxon>
        <taxon>Hyphomicrobiales</taxon>
        <taxon>Stappiaceae</taxon>
        <taxon>Pannonibacter</taxon>
    </lineage>
</organism>
<dbReference type="RefSeq" id="WP_161677293.1">
    <property type="nucleotide sequence ID" value="NZ_JAABLP010000004.1"/>
</dbReference>
<reference evidence="2 3" key="1">
    <citation type="submission" date="2020-01" db="EMBL/GenBank/DDBJ databases">
        <authorList>
            <person name="Peng S.Y."/>
            <person name="Li J."/>
            <person name="Wang M."/>
            <person name="Wang L."/>
            <person name="Wang C.Q."/>
            <person name="Wang J.R."/>
        </authorList>
    </citation>
    <scope>NUCLEOTIDE SEQUENCE [LARGE SCALE GENOMIC DNA]</scope>
    <source>
        <strain evidence="2 3">XCT-34</strain>
    </source>
</reference>